<evidence type="ECO:0000313" key="1">
    <source>
        <dbReference type="EMBL" id="GBP34083.1"/>
    </source>
</evidence>
<dbReference type="EMBL" id="BGZK01000283">
    <property type="protein sequence ID" value="GBP34083.1"/>
    <property type="molecule type" value="Genomic_DNA"/>
</dbReference>
<reference evidence="1 2" key="1">
    <citation type="journal article" date="2019" name="Commun. Biol.">
        <title>The bagworm genome reveals a unique fibroin gene that provides high tensile strength.</title>
        <authorList>
            <person name="Kono N."/>
            <person name="Nakamura H."/>
            <person name="Ohtoshi R."/>
            <person name="Tomita M."/>
            <person name="Numata K."/>
            <person name="Arakawa K."/>
        </authorList>
    </citation>
    <scope>NUCLEOTIDE SEQUENCE [LARGE SCALE GENOMIC DNA]</scope>
</reference>
<keyword evidence="2" id="KW-1185">Reference proteome</keyword>
<evidence type="ECO:0000313" key="2">
    <source>
        <dbReference type="Proteomes" id="UP000299102"/>
    </source>
</evidence>
<accession>A0A4C1V5H8</accession>
<proteinExistence type="predicted"/>
<sequence>MLKSTVISLEEGTFGKADERSALNVLQKLFNSIVLEGTTFAVQLCFLMSENGHCLRHHTPESATRPVRFLVRKDERASEQRHSFRLRPKFVRFPHPKRDLLCTIKRINSG</sequence>
<comment type="caution">
    <text evidence="1">The sequence shown here is derived from an EMBL/GenBank/DDBJ whole genome shotgun (WGS) entry which is preliminary data.</text>
</comment>
<name>A0A4C1V5H8_EUMVA</name>
<dbReference type="AlphaFoldDB" id="A0A4C1V5H8"/>
<protein>
    <submittedName>
        <fullName evidence="1">Uncharacterized protein</fullName>
    </submittedName>
</protein>
<gene>
    <name evidence="1" type="ORF">EVAR_94098_1</name>
</gene>
<dbReference type="Proteomes" id="UP000299102">
    <property type="component" value="Unassembled WGS sequence"/>
</dbReference>
<organism evidence="1 2">
    <name type="scientific">Eumeta variegata</name>
    <name type="common">Bagworm moth</name>
    <name type="synonym">Eumeta japonica</name>
    <dbReference type="NCBI Taxonomy" id="151549"/>
    <lineage>
        <taxon>Eukaryota</taxon>
        <taxon>Metazoa</taxon>
        <taxon>Ecdysozoa</taxon>
        <taxon>Arthropoda</taxon>
        <taxon>Hexapoda</taxon>
        <taxon>Insecta</taxon>
        <taxon>Pterygota</taxon>
        <taxon>Neoptera</taxon>
        <taxon>Endopterygota</taxon>
        <taxon>Lepidoptera</taxon>
        <taxon>Glossata</taxon>
        <taxon>Ditrysia</taxon>
        <taxon>Tineoidea</taxon>
        <taxon>Psychidae</taxon>
        <taxon>Oiketicinae</taxon>
        <taxon>Eumeta</taxon>
    </lineage>
</organism>